<proteinExistence type="inferred from homology"/>
<evidence type="ECO:0000313" key="7">
    <source>
        <dbReference type="Proteomes" id="UP000715441"/>
    </source>
</evidence>
<comment type="similarity">
    <text evidence="2">Belongs to the 3-hydroxyacyl-CoA dehydrogenase family.</text>
</comment>
<dbReference type="Gene3D" id="1.10.1040.10">
    <property type="entry name" value="N-(1-d-carboxylethyl)-l-norvaline Dehydrogenase, domain 2"/>
    <property type="match status" value="1"/>
</dbReference>
<dbReference type="InterPro" id="IPR008927">
    <property type="entry name" value="6-PGluconate_DH-like_C_sf"/>
</dbReference>
<comment type="caution">
    <text evidence="6">The sequence shown here is derived from an EMBL/GenBank/DDBJ whole genome shotgun (WGS) entry which is preliminary data.</text>
</comment>
<dbReference type="Gene3D" id="3.40.50.720">
    <property type="entry name" value="NAD(P)-binding Rossmann-like Domain"/>
    <property type="match status" value="1"/>
</dbReference>
<dbReference type="EMBL" id="JAAXLS010000012">
    <property type="protein sequence ID" value="NKQ55011.1"/>
    <property type="molecule type" value="Genomic_DNA"/>
</dbReference>
<name>A0ABX1J5E8_9PSEU</name>
<organism evidence="6 7">
    <name type="scientific">Amycolatopsis acididurans</name>
    <dbReference type="NCBI Taxonomy" id="2724524"/>
    <lineage>
        <taxon>Bacteria</taxon>
        <taxon>Bacillati</taxon>
        <taxon>Actinomycetota</taxon>
        <taxon>Actinomycetes</taxon>
        <taxon>Pseudonocardiales</taxon>
        <taxon>Pseudonocardiaceae</taxon>
        <taxon>Amycolatopsis</taxon>
    </lineage>
</organism>
<accession>A0ABX1J5E8</accession>
<evidence type="ECO:0000313" key="6">
    <source>
        <dbReference type="EMBL" id="NKQ55011.1"/>
    </source>
</evidence>
<evidence type="ECO:0000256" key="1">
    <source>
        <dbReference type="ARBA" id="ARBA00005086"/>
    </source>
</evidence>
<dbReference type="NCBIfam" id="NF005875">
    <property type="entry name" value="PRK07819.1"/>
    <property type="match status" value="1"/>
</dbReference>
<dbReference type="PIRSF" id="PIRSF000105">
    <property type="entry name" value="HCDH"/>
    <property type="match status" value="1"/>
</dbReference>
<reference evidence="6 7" key="1">
    <citation type="submission" date="2020-04" db="EMBL/GenBank/DDBJ databases">
        <title>Novel species.</title>
        <authorList>
            <person name="Teo W.F.A."/>
            <person name="Lipun K."/>
            <person name="Srisuk N."/>
            <person name="Duangmal K."/>
        </authorList>
    </citation>
    <scope>NUCLEOTIDE SEQUENCE [LARGE SCALE GENOMIC DNA]</scope>
    <source>
        <strain evidence="6 7">K13G38</strain>
    </source>
</reference>
<dbReference type="InterPro" id="IPR006176">
    <property type="entry name" value="3-OHacyl-CoA_DH_NAD-bd"/>
</dbReference>
<feature type="domain" description="3-hydroxyacyl-CoA dehydrogenase NAD binding" evidence="5">
    <location>
        <begin position="11"/>
        <end position="187"/>
    </location>
</feature>
<dbReference type="Proteomes" id="UP000715441">
    <property type="component" value="Unassembled WGS sequence"/>
</dbReference>
<dbReference type="SUPFAM" id="SSF48179">
    <property type="entry name" value="6-phosphogluconate dehydrogenase C-terminal domain-like"/>
    <property type="match status" value="1"/>
</dbReference>
<evidence type="ECO:0000259" key="5">
    <source>
        <dbReference type="Pfam" id="PF02737"/>
    </source>
</evidence>
<dbReference type="Pfam" id="PF02737">
    <property type="entry name" value="3HCDH_N"/>
    <property type="match status" value="1"/>
</dbReference>
<dbReference type="Pfam" id="PF00725">
    <property type="entry name" value="3HCDH"/>
    <property type="match status" value="1"/>
</dbReference>
<dbReference type="RefSeq" id="WP_168517529.1">
    <property type="nucleotide sequence ID" value="NZ_JAAXLS010000012.1"/>
</dbReference>
<sequence>MGSASEPVKRVGIVGCGQMGTGIAEMTARAGFEVVVVTSSRESAQRGAKRIATSLDRAVRNGKLADDDRDAALSRITTTTDLLGLAECQLAIEAVREDESLKLRVLGEIDKAIENPDVVLATGTSSIPIVRLGRATERPEQVIGLHFFNPVQVMPLVELIPSLLTSQVAYDRTLEFTAVLRKQVVRSPDRSGFMVNALLIPYLLAAIRMLESGFASADDIDTAMELGCAHPMGPLKLTDLIGLDIILAVSEALHAEFREPHYSPPPLLMRMVDAGLLGKKVGRGFHQYTR</sequence>
<dbReference type="PANTHER" id="PTHR48075:SF9">
    <property type="entry name" value="3-HYDROXYBUTYRYL-COA DEHYDROGENASE"/>
    <property type="match status" value="1"/>
</dbReference>
<keyword evidence="7" id="KW-1185">Reference proteome</keyword>
<dbReference type="InterPro" id="IPR006108">
    <property type="entry name" value="3HC_DH_C"/>
</dbReference>
<comment type="pathway">
    <text evidence="1">Lipid metabolism; butanoate metabolism.</text>
</comment>
<dbReference type="InterPro" id="IPR022694">
    <property type="entry name" value="3-OHacyl-CoA_DH"/>
</dbReference>
<dbReference type="PANTHER" id="PTHR48075">
    <property type="entry name" value="3-HYDROXYACYL-COA DEHYDROGENASE FAMILY PROTEIN"/>
    <property type="match status" value="1"/>
</dbReference>
<evidence type="ECO:0000259" key="4">
    <source>
        <dbReference type="Pfam" id="PF00725"/>
    </source>
</evidence>
<feature type="domain" description="3-hydroxyacyl-CoA dehydrogenase C-terminal" evidence="4">
    <location>
        <begin position="192"/>
        <end position="288"/>
    </location>
</feature>
<gene>
    <name evidence="6" type="ORF">HFP15_19190</name>
</gene>
<dbReference type="InterPro" id="IPR036291">
    <property type="entry name" value="NAD(P)-bd_dom_sf"/>
</dbReference>
<dbReference type="SUPFAM" id="SSF51735">
    <property type="entry name" value="NAD(P)-binding Rossmann-fold domains"/>
    <property type="match status" value="1"/>
</dbReference>
<dbReference type="InterPro" id="IPR013328">
    <property type="entry name" value="6PGD_dom2"/>
</dbReference>
<keyword evidence="3" id="KW-0560">Oxidoreductase</keyword>
<evidence type="ECO:0000256" key="3">
    <source>
        <dbReference type="ARBA" id="ARBA00023002"/>
    </source>
</evidence>
<protein>
    <submittedName>
        <fullName evidence="6">3-hydroxybutyryl-CoA dehydrogenase</fullName>
    </submittedName>
</protein>
<evidence type="ECO:0000256" key="2">
    <source>
        <dbReference type="ARBA" id="ARBA00009463"/>
    </source>
</evidence>